<sequence length="100" mass="10391">MTEPNYSPTLLDATREALEQTGIIDRQDSPLESGYVVDADLIDLLDALRGRGWIVQPAPVPGVPVNALPDGPPAPGAPADPGAAVDAGEGVALPDWWGRP</sequence>
<feature type="compositionally biased region" description="Low complexity" evidence="1">
    <location>
        <begin position="79"/>
        <end position="93"/>
    </location>
</feature>
<reference evidence="2 3" key="1">
    <citation type="submission" date="2018-12" db="EMBL/GenBank/DDBJ databases">
        <authorList>
            <consortium name="Pathogen Informatics"/>
        </authorList>
    </citation>
    <scope>NUCLEOTIDE SEQUENCE [LARGE SCALE GENOMIC DNA]</scope>
    <source>
        <strain evidence="2 3">NCTC10741</strain>
    </source>
</reference>
<dbReference type="RefSeq" id="WP_126197217.1">
    <property type="nucleotide sequence ID" value="NZ_CP085954.1"/>
</dbReference>
<dbReference type="Proteomes" id="UP000271626">
    <property type="component" value="Chromosome"/>
</dbReference>
<proteinExistence type="predicted"/>
<organism evidence="2 3">
    <name type="scientific">Tsukamurella paurometabola</name>
    <name type="common">Corynebacterium paurometabolum</name>
    <dbReference type="NCBI Taxonomy" id="2061"/>
    <lineage>
        <taxon>Bacteria</taxon>
        <taxon>Bacillati</taxon>
        <taxon>Actinomycetota</taxon>
        <taxon>Actinomycetes</taxon>
        <taxon>Mycobacteriales</taxon>
        <taxon>Tsukamurellaceae</taxon>
        <taxon>Tsukamurella</taxon>
    </lineage>
</organism>
<gene>
    <name evidence="2" type="ORF">NCTC10741_03358</name>
</gene>
<protein>
    <submittedName>
        <fullName evidence="2">Uncharacterized protein</fullName>
    </submittedName>
</protein>
<evidence type="ECO:0000313" key="2">
    <source>
        <dbReference type="EMBL" id="VDR40202.1"/>
    </source>
</evidence>
<feature type="region of interest" description="Disordered" evidence="1">
    <location>
        <begin position="65"/>
        <end position="100"/>
    </location>
</feature>
<dbReference type="EMBL" id="LR131273">
    <property type="protein sequence ID" value="VDR40202.1"/>
    <property type="molecule type" value="Genomic_DNA"/>
</dbReference>
<evidence type="ECO:0000313" key="3">
    <source>
        <dbReference type="Proteomes" id="UP000271626"/>
    </source>
</evidence>
<accession>A0A3P8LG54</accession>
<dbReference type="AlphaFoldDB" id="A0A3P8LG54"/>
<name>A0A3P8LG54_TSUPA</name>
<evidence type="ECO:0000256" key="1">
    <source>
        <dbReference type="SAM" id="MobiDB-lite"/>
    </source>
</evidence>